<reference evidence="7 8" key="1">
    <citation type="submission" date="2022-09" db="EMBL/GenBank/DDBJ databases">
        <authorList>
            <person name="Palmer J.M."/>
        </authorList>
    </citation>
    <scope>NUCLEOTIDE SEQUENCE [LARGE SCALE GENOMIC DNA]</scope>
    <source>
        <strain evidence="7 8">DSM 7382</strain>
    </source>
</reference>
<keyword evidence="4 5" id="KW-0694">RNA-binding</keyword>
<comment type="domain">
    <text evidence="5">The Q motif is unique to and characteristic of the DEAD box family of RNA helicases and controls ATP binding and hydrolysis.</text>
</comment>
<keyword evidence="5" id="KW-0347">Helicase</keyword>
<dbReference type="SMART" id="SM00490">
    <property type="entry name" value="HELICc"/>
    <property type="match status" value="1"/>
</dbReference>
<evidence type="ECO:0000313" key="7">
    <source>
        <dbReference type="EMBL" id="KAK7679515.1"/>
    </source>
</evidence>
<dbReference type="InterPro" id="IPR027417">
    <property type="entry name" value="P-loop_NTPase"/>
</dbReference>
<name>A0AAW0FDC0_9APHY</name>
<keyword evidence="8" id="KW-1185">Reference proteome</keyword>
<dbReference type="Pfam" id="PF00271">
    <property type="entry name" value="Helicase_C"/>
    <property type="match status" value="1"/>
</dbReference>
<comment type="caution">
    <text evidence="7">The sequence shown here is derived from an EMBL/GenBank/DDBJ whole genome shotgun (WGS) entry which is preliminary data.</text>
</comment>
<evidence type="ECO:0000256" key="1">
    <source>
        <dbReference type="ARBA" id="ARBA00022741"/>
    </source>
</evidence>
<dbReference type="CDD" id="cd18787">
    <property type="entry name" value="SF2_C_DEAD"/>
    <property type="match status" value="1"/>
</dbReference>
<protein>
    <recommendedName>
        <fullName evidence="5">ATP-dependent RNA helicase</fullName>
        <ecNumber evidence="5">3.6.4.13</ecNumber>
    </recommendedName>
</protein>
<accession>A0AAW0FDC0</accession>
<dbReference type="GO" id="GO:0003724">
    <property type="term" value="F:RNA helicase activity"/>
    <property type="evidence" value="ECO:0007669"/>
    <property type="project" value="UniProtKB-EC"/>
</dbReference>
<dbReference type="GO" id="GO:0003723">
    <property type="term" value="F:RNA binding"/>
    <property type="evidence" value="ECO:0007669"/>
    <property type="project" value="UniProtKB-UniRule"/>
</dbReference>
<dbReference type="Gene3D" id="3.40.50.300">
    <property type="entry name" value="P-loop containing nucleotide triphosphate hydrolases"/>
    <property type="match status" value="1"/>
</dbReference>
<dbReference type="Proteomes" id="UP001385951">
    <property type="component" value="Unassembled WGS sequence"/>
</dbReference>
<dbReference type="InterPro" id="IPR001650">
    <property type="entry name" value="Helicase_C-like"/>
</dbReference>
<dbReference type="PANTHER" id="PTHR24031">
    <property type="entry name" value="RNA HELICASE"/>
    <property type="match status" value="1"/>
</dbReference>
<keyword evidence="3 5" id="KW-0067">ATP-binding</keyword>
<proteinExistence type="inferred from homology"/>
<evidence type="ECO:0000256" key="2">
    <source>
        <dbReference type="ARBA" id="ARBA00022801"/>
    </source>
</evidence>
<evidence type="ECO:0000259" key="6">
    <source>
        <dbReference type="PROSITE" id="PS51194"/>
    </source>
</evidence>
<gene>
    <name evidence="7" type="ORF">QCA50_017416</name>
</gene>
<dbReference type="EC" id="3.6.4.13" evidence="5"/>
<evidence type="ECO:0000256" key="4">
    <source>
        <dbReference type="ARBA" id="ARBA00022884"/>
    </source>
</evidence>
<dbReference type="GO" id="GO:0005524">
    <property type="term" value="F:ATP binding"/>
    <property type="evidence" value="ECO:0007669"/>
    <property type="project" value="UniProtKB-UniRule"/>
</dbReference>
<dbReference type="GO" id="GO:0016787">
    <property type="term" value="F:hydrolase activity"/>
    <property type="evidence" value="ECO:0007669"/>
    <property type="project" value="UniProtKB-KW"/>
</dbReference>
<feature type="domain" description="Helicase C-terminal" evidence="6">
    <location>
        <begin position="198"/>
        <end position="356"/>
    </location>
</feature>
<keyword evidence="1 5" id="KW-0547">Nucleotide-binding</keyword>
<comment type="function">
    <text evidence="5">RNA helicase.</text>
</comment>
<evidence type="ECO:0000256" key="3">
    <source>
        <dbReference type="ARBA" id="ARBA00022840"/>
    </source>
</evidence>
<dbReference type="PROSITE" id="PS51194">
    <property type="entry name" value="HELICASE_CTER"/>
    <property type="match status" value="1"/>
</dbReference>
<organism evidence="7 8">
    <name type="scientific">Cerrena zonata</name>
    <dbReference type="NCBI Taxonomy" id="2478898"/>
    <lineage>
        <taxon>Eukaryota</taxon>
        <taxon>Fungi</taxon>
        <taxon>Dikarya</taxon>
        <taxon>Basidiomycota</taxon>
        <taxon>Agaricomycotina</taxon>
        <taxon>Agaricomycetes</taxon>
        <taxon>Polyporales</taxon>
        <taxon>Cerrenaceae</taxon>
        <taxon>Cerrena</taxon>
    </lineage>
</organism>
<sequence>MNTLVRIGIGLGKGACWYTRPFVGHARYKSSKAGGMKSRRRTVAKEGEPKTFGLGNFSNLKKPSEEMVNSSKEQIKSVESFDELKIFPTVRVSMIKEIKKSYNFKNTYIKNKDELEIKPSPVQIASIKKISRPRDQVPMKHNKPKPSTSGGDIFSELMKENNNKKLKIFTIAAETGSGKTWAYLASVLTPFNGSKTRCLAQALYAIHNDGSEAGYVKRIVIFVNQKKSVHALVETLIDKYGHRPEDIIGVTGENSPEDRLAQIKPFIEPAQLIEEDLDGSKIKVLVTTDLMARGINFNGVKNIILMEIPNSSLDLVHRIGRTGRMRQSGRVFIIIDGKKTWIKGLPRAIKNNMVIA</sequence>
<evidence type="ECO:0000256" key="5">
    <source>
        <dbReference type="RuleBase" id="RU365068"/>
    </source>
</evidence>
<dbReference type="SUPFAM" id="SSF52540">
    <property type="entry name" value="P-loop containing nucleoside triphosphate hydrolases"/>
    <property type="match status" value="1"/>
</dbReference>
<comment type="similarity">
    <text evidence="5">Belongs to the DEAD box helicase family.</text>
</comment>
<dbReference type="EMBL" id="JASBNA010000058">
    <property type="protein sequence ID" value="KAK7679515.1"/>
    <property type="molecule type" value="Genomic_DNA"/>
</dbReference>
<dbReference type="AlphaFoldDB" id="A0AAW0FDC0"/>
<keyword evidence="2 5" id="KW-0378">Hydrolase</keyword>
<evidence type="ECO:0000313" key="8">
    <source>
        <dbReference type="Proteomes" id="UP001385951"/>
    </source>
</evidence>
<comment type="catalytic activity">
    <reaction evidence="5">
        <text>ATP + H2O = ADP + phosphate + H(+)</text>
        <dbReference type="Rhea" id="RHEA:13065"/>
        <dbReference type="ChEBI" id="CHEBI:15377"/>
        <dbReference type="ChEBI" id="CHEBI:15378"/>
        <dbReference type="ChEBI" id="CHEBI:30616"/>
        <dbReference type="ChEBI" id="CHEBI:43474"/>
        <dbReference type="ChEBI" id="CHEBI:456216"/>
        <dbReference type="EC" id="3.6.4.13"/>
    </reaction>
</comment>